<proteinExistence type="predicted"/>
<evidence type="ECO:0000313" key="1">
    <source>
        <dbReference type="EMBL" id="OGG40845.1"/>
    </source>
</evidence>
<reference evidence="1 2" key="1">
    <citation type="journal article" date="2016" name="Nat. Commun.">
        <title>Thousands of microbial genomes shed light on interconnected biogeochemical processes in an aquifer system.</title>
        <authorList>
            <person name="Anantharaman K."/>
            <person name="Brown C.T."/>
            <person name="Hug L.A."/>
            <person name="Sharon I."/>
            <person name="Castelle C.J."/>
            <person name="Probst A.J."/>
            <person name="Thomas B.C."/>
            <person name="Singh A."/>
            <person name="Wilkins M.J."/>
            <person name="Karaoz U."/>
            <person name="Brodie E.L."/>
            <person name="Williams K.H."/>
            <person name="Hubbard S.S."/>
            <person name="Banfield J.F."/>
        </authorList>
    </citation>
    <scope>NUCLEOTIDE SEQUENCE [LARGE SCALE GENOMIC DNA]</scope>
</reference>
<accession>A0A1F6BV68</accession>
<organism evidence="1 2">
    <name type="scientific">Candidatus Kaiserbacteria bacterium GWA2_50_9</name>
    <dbReference type="NCBI Taxonomy" id="1798474"/>
    <lineage>
        <taxon>Bacteria</taxon>
        <taxon>Candidatus Kaiseribacteriota</taxon>
    </lineage>
</organism>
<name>A0A1F6BV68_9BACT</name>
<protein>
    <submittedName>
        <fullName evidence="1">Uncharacterized protein</fullName>
    </submittedName>
</protein>
<evidence type="ECO:0000313" key="2">
    <source>
        <dbReference type="Proteomes" id="UP000179014"/>
    </source>
</evidence>
<gene>
    <name evidence="1" type="ORF">A2118_01600</name>
</gene>
<sequence length="223" mass="25019">MRASLASAINAQARALRKHKSAEKAWRKRVKYAERLADKRFKANLRAAVIGAQRITAFAQAPDIQELIRAEGELRATYSTNTSENFIPGSEGEITFFAGSRISPKDGDGINDSHVAIVLRPNSLWLVAHDYNDHELFEIPFATPGRIETYLITEDFPEIFGGPLISPETRRGRMGPLLLRGSGWRNNIQFGNFSDVFGRMFIECADLKKFSAHCSTALNYFPR</sequence>
<comment type="caution">
    <text evidence="1">The sequence shown here is derived from an EMBL/GenBank/DDBJ whole genome shotgun (WGS) entry which is preliminary data.</text>
</comment>
<dbReference type="Proteomes" id="UP000179014">
    <property type="component" value="Unassembled WGS sequence"/>
</dbReference>
<dbReference type="AlphaFoldDB" id="A0A1F6BV68"/>
<dbReference type="EMBL" id="MFKN01000025">
    <property type="protein sequence ID" value="OGG40845.1"/>
    <property type="molecule type" value="Genomic_DNA"/>
</dbReference>